<evidence type="ECO:0000313" key="10">
    <source>
        <dbReference type="EMBL" id="GGF32879.1"/>
    </source>
</evidence>
<dbReference type="Proteomes" id="UP000646365">
    <property type="component" value="Unassembled WGS sequence"/>
</dbReference>
<dbReference type="GO" id="GO:0000156">
    <property type="term" value="F:phosphorelay response regulator activity"/>
    <property type="evidence" value="ECO:0007669"/>
    <property type="project" value="TreeGrafter"/>
</dbReference>
<evidence type="ECO:0000256" key="5">
    <source>
        <dbReference type="ARBA" id="ARBA00022777"/>
    </source>
</evidence>
<organism evidence="10 11">
    <name type="scientific">Aliidongia dinghuensis</name>
    <dbReference type="NCBI Taxonomy" id="1867774"/>
    <lineage>
        <taxon>Bacteria</taxon>
        <taxon>Pseudomonadati</taxon>
        <taxon>Pseudomonadota</taxon>
        <taxon>Alphaproteobacteria</taxon>
        <taxon>Rhodospirillales</taxon>
        <taxon>Dongiaceae</taxon>
        <taxon>Aliidongia</taxon>
    </lineage>
</organism>
<evidence type="ECO:0000256" key="3">
    <source>
        <dbReference type="ARBA" id="ARBA00022679"/>
    </source>
</evidence>
<dbReference type="AlphaFoldDB" id="A0A8J3E6V1"/>
<dbReference type="SMART" id="SM00387">
    <property type="entry name" value="HATPase_c"/>
    <property type="match status" value="1"/>
</dbReference>
<feature type="transmembrane region" description="Helical" evidence="8">
    <location>
        <begin position="7"/>
        <end position="27"/>
    </location>
</feature>
<dbReference type="Pfam" id="PF02518">
    <property type="entry name" value="HATPase_c"/>
    <property type="match status" value="1"/>
</dbReference>
<dbReference type="GO" id="GO:0004673">
    <property type="term" value="F:protein histidine kinase activity"/>
    <property type="evidence" value="ECO:0007669"/>
    <property type="project" value="UniProtKB-EC"/>
</dbReference>
<dbReference type="EMBL" id="BMJQ01000012">
    <property type="protein sequence ID" value="GGF32879.1"/>
    <property type="molecule type" value="Genomic_DNA"/>
</dbReference>
<keyword evidence="8" id="KW-0472">Membrane</keyword>
<dbReference type="Gene3D" id="3.30.565.10">
    <property type="entry name" value="Histidine kinase-like ATPase, C-terminal domain"/>
    <property type="match status" value="1"/>
</dbReference>
<name>A0A8J3E6V1_9PROT</name>
<dbReference type="InterPro" id="IPR050351">
    <property type="entry name" value="BphY/WalK/GraS-like"/>
</dbReference>
<dbReference type="EC" id="2.7.13.3" evidence="2"/>
<dbReference type="PROSITE" id="PS50109">
    <property type="entry name" value="HIS_KIN"/>
    <property type="match status" value="1"/>
</dbReference>
<protein>
    <recommendedName>
        <fullName evidence="2">histidine kinase</fullName>
        <ecNumber evidence="2">2.7.13.3</ecNumber>
    </recommendedName>
</protein>
<accession>A0A8J3E6V1</accession>
<keyword evidence="6" id="KW-0067">ATP-binding</keyword>
<keyword evidence="7" id="KW-0902">Two-component regulatory system</keyword>
<feature type="transmembrane region" description="Helical" evidence="8">
    <location>
        <begin position="33"/>
        <end position="51"/>
    </location>
</feature>
<keyword evidence="5 10" id="KW-0418">Kinase</keyword>
<dbReference type="PANTHER" id="PTHR42878">
    <property type="entry name" value="TWO-COMPONENT HISTIDINE KINASE"/>
    <property type="match status" value="1"/>
</dbReference>
<dbReference type="RefSeq" id="WP_189049763.1">
    <property type="nucleotide sequence ID" value="NZ_BMJQ01000012.1"/>
</dbReference>
<sequence length="452" mass="46956">MGFSRYPLGLALRVGGVAGAAALLGLLLVTTEFYATAFIVAVLLAAALAELTRHANAIGRDLTQVTEAIAAGELMPVLPRRLGPLGARLGRAIDKLGERNAARETAIARLNAEVEHAPVPLLSLAEDGRITLLNRAARRFFDGVDLARLDQAEALSHDFAAALAAPPGRRMVQVPLPGGVARVLVATSQTIAGGRAQAIASLLSIEGELAQSELRAWSDLVRVLAHEMMNSLTPVASLAGTAEALVAELRETLPDAEPPALDELAEAMAAIARRSAGLMRFVDGYRRFAEPPEPVRRTVPLTEAFGRVRALMQASPAGAGVAFEVAVEPPGLSVEADPDLIDQALINLVKNAFEAVAGCPAPRVTLAAALDGRGRVAVTVEDNGPGLPPGAAEQIFVPFFTTKPAGSGIGLSLVRQIMVAHGGSVEPVPRGPSTTCGTSTTCGMGATFRLTF</sequence>
<keyword evidence="8" id="KW-1133">Transmembrane helix</keyword>
<gene>
    <name evidence="10" type="ORF">GCM10011611_43810</name>
</gene>
<evidence type="ECO:0000256" key="4">
    <source>
        <dbReference type="ARBA" id="ARBA00022741"/>
    </source>
</evidence>
<dbReference type="InterPro" id="IPR004358">
    <property type="entry name" value="Sig_transdc_His_kin-like_C"/>
</dbReference>
<reference evidence="10" key="1">
    <citation type="journal article" date="2014" name="Int. J. Syst. Evol. Microbiol.">
        <title>Complete genome sequence of Corynebacterium casei LMG S-19264T (=DSM 44701T), isolated from a smear-ripened cheese.</title>
        <authorList>
            <consortium name="US DOE Joint Genome Institute (JGI-PGF)"/>
            <person name="Walter F."/>
            <person name="Albersmeier A."/>
            <person name="Kalinowski J."/>
            <person name="Ruckert C."/>
        </authorList>
    </citation>
    <scope>NUCLEOTIDE SEQUENCE</scope>
    <source>
        <strain evidence="10">CGMCC 1.15725</strain>
    </source>
</reference>
<feature type="domain" description="Histidine kinase" evidence="9">
    <location>
        <begin position="223"/>
        <end position="452"/>
    </location>
</feature>
<dbReference type="InterPro" id="IPR005467">
    <property type="entry name" value="His_kinase_dom"/>
</dbReference>
<dbReference type="PRINTS" id="PR00344">
    <property type="entry name" value="BCTRLSENSOR"/>
</dbReference>
<evidence type="ECO:0000256" key="2">
    <source>
        <dbReference type="ARBA" id="ARBA00012438"/>
    </source>
</evidence>
<evidence type="ECO:0000256" key="1">
    <source>
        <dbReference type="ARBA" id="ARBA00000085"/>
    </source>
</evidence>
<keyword evidence="4" id="KW-0547">Nucleotide-binding</keyword>
<dbReference type="GO" id="GO:0007234">
    <property type="term" value="P:osmosensory signaling via phosphorelay pathway"/>
    <property type="evidence" value="ECO:0007669"/>
    <property type="project" value="TreeGrafter"/>
</dbReference>
<comment type="caution">
    <text evidence="10">The sequence shown here is derived from an EMBL/GenBank/DDBJ whole genome shotgun (WGS) entry which is preliminary data.</text>
</comment>
<reference evidence="10" key="2">
    <citation type="submission" date="2020-09" db="EMBL/GenBank/DDBJ databases">
        <authorList>
            <person name="Sun Q."/>
            <person name="Zhou Y."/>
        </authorList>
    </citation>
    <scope>NUCLEOTIDE SEQUENCE</scope>
    <source>
        <strain evidence="10">CGMCC 1.15725</strain>
    </source>
</reference>
<evidence type="ECO:0000313" key="11">
    <source>
        <dbReference type="Proteomes" id="UP000646365"/>
    </source>
</evidence>
<evidence type="ECO:0000256" key="6">
    <source>
        <dbReference type="ARBA" id="ARBA00022840"/>
    </source>
</evidence>
<evidence type="ECO:0000256" key="7">
    <source>
        <dbReference type="ARBA" id="ARBA00023012"/>
    </source>
</evidence>
<proteinExistence type="predicted"/>
<keyword evidence="3" id="KW-0808">Transferase</keyword>
<dbReference type="InterPro" id="IPR036890">
    <property type="entry name" value="HATPase_C_sf"/>
</dbReference>
<dbReference type="PANTHER" id="PTHR42878:SF7">
    <property type="entry name" value="SENSOR HISTIDINE KINASE GLRK"/>
    <property type="match status" value="1"/>
</dbReference>
<comment type="catalytic activity">
    <reaction evidence="1">
        <text>ATP + protein L-histidine = ADP + protein N-phospho-L-histidine.</text>
        <dbReference type="EC" id="2.7.13.3"/>
    </reaction>
</comment>
<evidence type="ECO:0000259" key="9">
    <source>
        <dbReference type="PROSITE" id="PS50109"/>
    </source>
</evidence>
<dbReference type="SUPFAM" id="SSF55874">
    <property type="entry name" value="ATPase domain of HSP90 chaperone/DNA topoisomerase II/histidine kinase"/>
    <property type="match status" value="1"/>
</dbReference>
<dbReference type="GO" id="GO:0005524">
    <property type="term" value="F:ATP binding"/>
    <property type="evidence" value="ECO:0007669"/>
    <property type="project" value="UniProtKB-KW"/>
</dbReference>
<keyword evidence="8" id="KW-0812">Transmembrane</keyword>
<evidence type="ECO:0000256" key="8">
    <source>
        <dbReference type="SAM" id="Phobius"/>
    </source>
</evidence>
<dbReference type="InterPro" id="IPR003594">
    <property type="entry name" value="HATPase_dom"/>
</dbReference>
<keyword evidence="11" id="KW-1185">Reference proteome</keyword>
<dbReference type="GO" id="GO:0030295">
    <property type="term" value="F:protein kinase activator activity"/>
    <property type="evidence" value="ECO:0007669"/>
    <property type="project" value="TreeGrafter"/>
</dbReference>